<dbReference type="AlphaFoldDB" id="T0ZLF5"/>
<dbReference type="NCBIfam" id="TIGR01766">
    <property type="entry name" value="IS200/IS605 family accessory protein TnpB-like domain"/>
    <property type="match status" value="1"/>
</dbReference>
<dbReference type="GO" id="GO:0003677">
    <property type="term" value="F:DNA binding"/>
    <property type="evidence" value="ECO:0007669"/>
    <property type="project" value="UniProtKB-KW"/>
</dbReference>
<evidence type="ECO:0000313" key="3">
    <source>
        <dbReference type="EMBL" id="EQD45508.1"/>
    </source>
</evidence>
<dbReference type="PANTHER" id="PTHR30405">
    <property type="entry name" value="TRANSPOSASE"/>
    <property type="match status" value="1"/>
</dbReference>
<sequence length="337" mass="38696">MILTYKIKHVRDLSVELHKARQVAQFAIEHKSLSSKDVKQFGLKSVIANQILWKYSRNTKVKKVSRVKLTMPAQGIKFSHEDRIIIVPSLKLELDYHFRNDFEKINQIELDHEFAYISVTIPEDAMIEPKGYLGVDRNTTGHIAVVGNPSTGKILKLGRKAEHTHKKYRNMRKNLQKKGKYRKVKTTKNKENRIVKDLNHKVSGKIVQEAKQNGMGIKLEYLRGIRSAKSSKNFRYSLNSWSFYQLEQMIEYKTRLLGVPVVYVDPYHTSKECSRCGQIGNRSGKSFKCQCGHVDHADANASFNIALRPEFVEGIDQLHADRDACKGNTDIHREATS</sequence>
<proteinExistence type="predicted"/>
<reference evidence="3" key="2">
    <citation type="journal article" date="2014" name="ISME J.">
        <title>Microbial stratification in low pH oxic and suboxic macroscopic growths along an acid mine drainage.</title>
        <authorList>
            <person name="Mendez-Garcia C."/>
            <person name="Mesa V."/>
            <person name="Sprenger R.R."/>
            <person name="Richter M."/>
            <person name="Diez M.S."/>
            <person name="Solano J."/>
            <person name="Bargiela R."/>
            <person name="Golyshina O.V."/>
            <person name="Manteca A."/>
            <person name="Ramos J.L."/>
            <person name="Gallego J.R."/>
            <person name="Llorente I."/>
            <person name="Martins Dos Santos V.A."/>
            <person name="Jensen O.N."/>
            <person name="Pelaez A.I."/>
            <person name="Sanchez J."/>
            <person name="Ferrer M."/>
        </authorList>
    </citation>
    <scope>NUCLEOTIDE SEQUENCE</scope>
</reference>
<feature type="domain" description="Cas12f1-like TNB" evidence="2">
    <location>
        <begin position="243"/>
        <end position="305"/>
    </location>
</feature>
<keyword evidence="1" id="KW-0238">DNA-binding</keyword>
<protein>
    <submittedName>
        <fullName evidence="3">IS605 OrfB family transposase</fullName>
    </submittedName>
</protein>
<gene>
    <name evidence="3" type="ORF">B1B_13031</name>
</gene>
<dbReference type="Pfam" id="PF07282">
    <property type="entry name" value="Cas12f1-like_TNB"/>
    <property type="match status" value="1"/>
</dbReference>
<dbReference type="NCBIfam" id="NF040570">
    <property type="entry name" value="guided_TnpB"/>
    <property type="match status" value="1"/>
</dbReference>
<dbReference type="InterPro" id="IPR010095">
    <property type="entry name" value="Cas12f1-like_TNB"/>
</dbReference>
<dbReference type="PANTHER" id="PTHR30405:SF11">
    <property type="entry name" value="RNA-GUIDED DNA ENDONUCLEASE RV2885C-RELATED"/>
    <property type="match status" value="1"/>
</dbReference>
<dbReference type="EMBL" id="AUZY01008571">
    <property type="protein sequence ID" value="EQD45508.1"/>
    <property type="molecule type" value="Genomic_DNA"/>
</dbReference>
<name>T0ZLF5_9ZZZZ</name>
<reference evidence="3" key="1">
    <citation type="submission" date="2013-08" db="EMBL/GenBank/DDBJ databases">
        <authorList>
            <person name="Mendez C."/>
            <person name="Richter M."/>
            <person name="Ferrer M."/>
            <person name="Sanchez J."/>
        </authorList>
    </citation>
    <scope>NUCLEOTIDE SEQUENCE</scope>
</reference>
<evidence type="ECO:0000259" key="2">
    <source>
        <dbReference type="Pfam" id="PF07282"/>
    </source>
</evidence>
<accession>T0ZLF5</accession>
<organism evidence="3">
    <name type="scientific">mine drainage metagenome</name>
    <dbReference type="NCBI Taxonomy" id="410659"/>
    <lineage>
        <taxon>unclassified sequences</taxon>
        <taxon>metagenomes</taxon>
        <taxon>ecological metagenomes</taxon>
    </lineage>
</organism>
<dbReference type="InterPro" id="IPR051399">
    <property type="entry name" value="RNA-guided_DNA_endo/Transpos"/>
</dbReference>
<comment type="caution">
    <text evidence="3">The sequence shown here is derived from an EMBL/GenBank/DDBJ whole genome shotgun (WGS) entry which is preliminary data.</text>
</comment>
<evidence type="ECO:0000256" key="1">
    <source>
        <dbReference type="ARBA" id="ARBA00023125"/>
    </source>
</evidence>